<organism evidence="1 2">
    <name type="scientific">Sphaerospermopsis torques-reginae ITEP-024</name>
    <dbReference type="NCBI Taxonomy" id="984208"/>
    <lineage>
        <taxon>Bacteria</taxon>
        <taxon>Bacillati</taxon>
        <taxon>Cyanobacteriota</taxon>
        <taxon>Cyanophyceae</taxon>
        <taxon>Nostocales</taxon>
        <taxon>Aphanizomenonaceae</taxon>
        <taxon>Sphaerospermopsis</taxon>
        <taxon>Sphaerospermopsis torques-reginae</taxon>
    </lineage>
</organism>
<dbReference type="Proteomes" id="UP000826540">
    <property type="component" value="Chromosome"/>
</dbReference>
<name>A0ABX8X4I9_9CYAN</name>
<reference evidence="1 2" key="1">
    <citation type="journal article" date="2022" name="J. Am. Chem. Soc.">
        <title>Biosynthesis of Guanitoxin Enables Global Environmental Detection in Freshwater Cyanobacteria.</title>
        <authorList>
            <person name="Lima S.T."/>
            <person name="Fallon T.R."/>
            <person name="Cordoza J.L."/>
            <person name="Chekan J.R."/>
            <person name="Delbaje E."/>
            <person name="Hopiavuori A.R."/>
            <person name="Alvarenga D.O."/>
            <person name="Wood S.M."/>
            <person name="Luhavaya H."/>
            <person name="Baumgartner J.T."/>
            <person name="Dorr F.A."/>
            <person name="Etchegaray A."/>
            <person name="Pinto E."/>
            <person name="McKinnie S.M.K."/>
            <person name="Fiore M.F."/>
            <person name="Moore B.S."/>
        </authorList>
    </citation>
    <scope>NUCLEOTIDE SEQUENCE [LARGE SCALE GENOMIC DNA]</scope>
    <source>
        <strain evidence="1 2">ITEP-024</strain>
    </source>
</reference>
<gene>
    <name evidence="1" type="ORF">K2F26_10165</name>
</gene>
<protein>
    <submittedName>
        <fullName evidence="1">Uncharacterized protein</fullName>
    </submittedName>
</protein>
<keyword evidence="2" id="KW-1185">Reference proteome</keyword>
<accession>A0ABX8X4I9</accession>
<sequence>MKLQQNNMILDKNEIASLGASLRAIEPRILKPCDHADTVRIWLQGGEPYFDIFLELKKEEIIWFQFTLRGKSLSWCSNNTEFQTGITNELMIDDVSFYAASKIINNDDIYDWEFINLVKSILETRADEEIFAKVLKLFNFPEL</sequence>
<evidence type="ECO:0000313" key="2">
    <source>
        <dbReference type="Proteomes" id="UP000826540"/>
    </source>
</evidence>
<dbReference type="EMBL" id="CP080598">
    <property type="protein sequence ID" value="QYX33630.1"/>
    <property type="molecule type" value="Genomic_DNA"/>
</dbReference>
<evidence type="ECO:0000313" key="1">
    <source>
        <dbReference type="EMBL" id="QYX33630.1"/>
    </source>
</evidence>
<dbReference type="RefSeq" id="WP_220611360.1">
    <property type="nucleotide sequence ID" value="NZ_CP080598.1"/>
</dbReference>
<proteinExistence type="predicted"/>